<evidence type="ECO:0000313" key="2">
    <source>
        <dbReference type="Proteomes" id="UP000177480"/>
    </source>
</evidence>
<gene>
    <name evidence="1" type="ORF">A2719_05325</name>
</gene>
<dbReference type="PANTHER" id="PTHR43434:SF1">
    <property type="entry name" value="PHOSPHOGLYCOLATE PHOSPHATASE"/>
    <property type="match status" value="1"/>
</dbReference>
<dbReference type="NCBIfam" id="TIGR01549">
    <property type="entry name" value="HAD-SF-IA-v1"/>
    <property type="match status" value="1"/>
</dbReference>
<dbReference type="Pfam" id="PF13419">
    <property type="entry name" value="HAD_2"/>
    <property type="match status" value="1"/>
</dbReference>
<dbReference type="GO" id="GO:0008967">
    <property type="term" value="F:phosphoglycolate phosphatase activity"/>
    <property type="evidence" value="ECO:0007669"/>
    <property type="project" value="TreeGrafter"/>
</dbReference>
<dbReference type="GO" id="GO:0005829">
    <property type="term" value="C:cytosol"/>
    <property type="evidence" value="ECO:0007669"/>
    <property type="project" value="TreeGrafter"/>
</dbReference>
<dbReference type="InterPro" id="IPR036412">
    <property type="entry name" value="HAD-like_sf"/>
</dbReference>
<dbReference type="SFLD" id="SFLDG01129">
    <property type="entry name" value="C1.5:_HAD__Beta-PGM__Phosphata"/>
    <property type="match status" value="1"/>
</dbReference>
<dbReference type="AlphaFoldDB" id="A0A1G2G2I2"/>
<dbReference type="SFLD" id="SFLDS00003">
    <property type="entry name" value="Haloacid_Dehalogenase"/>
    <property type="match status" value="1"/>
</dbReference>
<dbReference type="SUPFAM" id="SSF56784">
    <property type="entry name" value="HAD-like"/>
    <property type="match status" value="1"/>
</dbReference>
<accession>A0A1G2G2I2</accession>
<dbReference type="NCBIfam" id="TIGR01509">
    <property type="entry name" value="HAD-SF-IA-v3"/>
    <property type="match status" value="1"/>
</dbReference>
<dbReference type="InterPro" id="IPR050155">
    <property type="entry name" value="HAD-like_hydrolase_sf"/>
</dbReference>
<sequence>MKKVESVLFDFDGTLCDSQNFIHKSFCVTLETHNLSFPSWEEFLETCHGTALVEAYQALTGRDNVQDLCKTHRAFQNEHARAVGLFSGVRETLTRIQQCGIRMAIVTNRGNAVHETLAHTDIARFFETVRNVENAGGLQKPHPRMLFDALAYMDTDPSCAIMVGDMREDIEAGKAAGMNTVVAVSYGFTGKRITEHNPDHVIHDIHELLEILKT</sequence>
<dbReference type="Gene3D" id="1.10.150.240">
    <property type="entry name" value="Putative phosphatase, domain 2"/>
    <property type="match status" value="1"/>
</dbReference>
<organism evidence="1 2">
    <name type="scientific">Candidatus Ryanbacteria bacterium RIFCSPHIGHO2_01_FULL_45_22</name>
    <dbReference type="NCBI Taxonomy" id="1802114"/>
    <lineage>
        <taxon>Bacteria</taxon>
        <taxon>Candidatus Ryaniibacteriota</taxon>
    </lineage>
</organism>
<dbReference type="Gene3D" id="3.40.50.1000">
    <property type="entry name" value="HAD superfamily/HAD-like"/>
    <property type="match status" value="1"/>
</dbReference>
<dbReference type="GO" id="GO:0006281">
    <property type="term" value="P:DNA repair"/>
    <property type="evidence" value="ECO:0007669"/>
    <property type="project" value="TreeGrafter"/>
</dbReference>
<protein>
    <recommendedName>
        <fullName evidence="3">HAD family hydrolase</fullName>
    </recommendedName>
</protein>
<dbReference type="Proteomes" id="UP000177480">
    <property type="component" value="Unassembled WGS sequence"/>
</dbReference>
<name>A0A1G2G2I2_9BACT</name>
<evidence type="ECO:0000313" key="1">
    <source>
        <dbReference type="EMBL" id="OGZ44514.1"/>
    </source>
</evidence>
<reference evidence="1 2" key="1">
    <citation type="journal article" date="2016" name="Nat. Commun.">
        <title>Thousands of microbial genomes shed light on interconnected biogeochemical processes in an aquifer system.</title>
        <authorList>
            <person name="Anantharaman K."/>
            <person name="Brown C.T."/>
            <person name="Hug L.A."/>
            <person name="Sharon I."/>
            <person name="Castelle C.J."/>
            <person name="Probst A.J."/>
            <person name="Thomas B.C."/>
            <person name="Singh A."/>
            <person name="Wilkins M.J."/>
            <person name="Karaoz U."/>
            <person name="Brodie E.L."/>
            <person name="Williams K.H."/>
            <person name="Hubbard S.S."/>
            <person name="Banfield J.F."/>
        </authorList>
    </citation>
    <scope>NUCLEOTIDE SEQUENCE [LARGE SCALE GENOMIC DNA]</scope>
</reference>
<dbReference type="STRING" id="1802114.A2719_05325"/>
<dbReference type="InterPro" id="IPR006439">
    <property type="entry name" value="HAD-SF_hydro_IA"/>
</dbReference>
<dbReference type="PANTHER" id="PTHR43434">
    <property type="entry name" value="PHOSPHOGLYCOLATE PHOSPHATASE"/>
    <property type="match status" value="1"/>
</dbReference>
<dbReference type="InterPro" id="IPR041492">
    <property type="entry name" value="HAD_2"/>
</dbReference>
<proteinExistence type="predicted"/>
<dbReference type="InterPro" id="IPR023214">
    <property type="entry name" value="HAD_sf"/>
</dbReference>
<dbReference type="InterPro" id="IPR023198">
    <property type="entry name" value="PGP-like_dom2"/>
</dbReference>
<dbReference type="EMBL" id="MHNK01000002">
    <property type="protein sequence ID" value="OGZ44514.1"/>
    <property type="molecule type" value="Genomic_DNA"/>
</dbReference>
<comment type="caution">
    <text evidence="1">The sequence shown here is derived from an EMBL/GenBank/DDBJ whole genome shotgun (WGS) entry which is preliminary data.</text>
</comment>
<evidence type="ECO:0008006" key="3">
    <source>
        <dbReference type="Google" id="ProtNLM"/>
    </source>
</evidence>